<dbReference type="AlphaFoldDB" id="A0AAD9RYP5"/>
<evidence type="ECO:0000313" key="2">
    <source>
        <dbReference type="Proteomes" id="UP001258017"/>
    </source>
</evidence>
<organism evidence="1 2">
    <name type="scientific">Odynerus spinipes</name>
    <dbReference type="NCBI Taxonomy" id="1348599"/>
    <lineage>
        <taxon>Eukaryota</taxon>
        <taxon>Metazoa</taxon>
        <taxon>Ecdysozoa</taxon>
        <taxon>Arthropoda</taxon>
        <taxon>Hexapoda</taxon>
        <taxon>Insecta</taxon>
        <taxon>Pterygota</taxon>
        <taxon>Neoptera</taxon>
        <taxon>Endopterygota</taxon>
        <taxon>Hymenoptera</taxon>
        <taxon>Apocrita</taxon>
        <taxon>Aculeata</taxon>
        <taxon>Vespoidea</taxon>
        <taxon>Vespidae</taxon>
        <taxon>Eumeninae</taxon>
        <taxon>Odynerus</taxon>
    </lineage>
</organism>
<protein>
    <submittedName>
        <fullName evidence="1">Uncharacterized protein</fullName>
    </submittedName>
</protein>
<dbReference type="EMBL" id="JAIFRP010000006">
    <property type="protein sequence ID" value="KAK2588040.1"/>
    <property type="molecule type" value="Genomic_DNA"/>
</dbReference>
<comment type="caution">
    <text evidence="1">The sequence shown here is derived from an EMBL/GenBank/DDBJ whole genome shotgun (WGS) entry which is preliminary data.</text>
</comment>
<dbReference type="Proteomes" id="UP001258017">
    <property type="component" value="Unassembled WGS sequence"/>
</dbReference>
<reference evidence="1" key="1">
    <citation type="submission" date="2021-08" db="EMBL/GenBank/DDBJ databases">
        <authorList>
            <person name="Misof B."/>
            <person name="Oliver O."/>
            <person name="Podsiadlowski L."/>
            <person name="Donath A."/>
            <person name="Peters R."/>
            <person name="Mayer C."/>
            <person name="Rust J."/>
            <person name="Gunkel S."/>
            <person name="Lesny P."/>
            <person name="Martin S."/>
            <person name="Oeyen J.P."/>
            <person name="Petersen M."/>
            <person name="Panagiotis P."/>
            <person name="Wilbrandt J."/>
            <person name="Tanja T."/>
        </authorList>
    </citation>
    <scope>NUCLEOTIDE SEQUENCE</scope>
    <source>
        <strain evidence="1">GBR_01_08_01A</strain>
        <tissue evidence="1">Thorax + abdomen</tissue>
    </source>
</reference>
<evidence type="ECO:0000313" key="1">
    <source>
        <dbReference type="EMBL" id="KAK2588040.1"/>
    </source>
</evidence>
<accession>A0AAD9RYP5</accession>
<proteinExistence type="predicted"/>
<keyword evidence="2" id="KW-1185">Reference proteome</keyword>
<gene>
    <name evidence="1" type="ORF">KPH14_004110</name>
</gene>
<name>A0AAD9RYP5_9HYME</name>
<sequence>MFSRCRSQTPPPEQAPVIGQIELELDNAWRSMRRRAKIVKVALKKGRAKVSAKNIPEKINAFDNDAAGEHIKRRNKIIETLQQVQTYDVKRSSYDSNCTYFNVTHTEEEIYSPVLEDFLTELNISKLESGLHIEENSSFPAVCSYCKHISMIPKHLIKSINNTTLSPLSTCKADLNFLQAIVWLKSVAARMHEIPAKEYDLIFNVFTNASEYNVSKCRKKIIETNFAVSKEQNPKDLDKENRNSVKINDIDDSLDNNPLTPQRWNDTWTGSKCVLQSLLIPESDEELTMNSQNVDDSFENISLGHNESNISVKHDSAYETLDVDRESVDLFLSSNEENQQKCLQKKRKIEIEDMSKKRKKYIKENISSEWVNFTLRTWDTDNVVIESIKIILTAFKDMNIIKEYFKRKNWVDTLEKEALDAILNVSHIFRIEMKSNICAKEVIQAIKDILEEIYQVTDLNKITLQIHHISIILEFCNDLYICNEITNFLMIKLQHFQITLKSILTKQLNGFHNIINKVDLVLYALGICLQKYMSNICNNGHNSKQDIIPAVINLWRKQWNIDRVCSEKIKEQKNIESWVNSLEAFTMTYMDDIPLLAEKSRQLYHILIV</sequence>
<reference evidence="1" key="2">
    <citation type="journal article" date="2023" name="Commun. Biol.">
        <title>Intrasexual cuticular hydrocarbon dimorphism in a wasp sheds light on hydrocarbon biosynthesis genes in Hymenoptera.</title>
        <authorList>
            <person name="Moris V.C."/>
            <person name="Podsiadlowski L."/>
            <person name="Martin S."/>
            <person name="Oeyen J.P."/>
            <person name="Donath A."/>
            <person name="Petersen M."/>
            <person name="Wilbrandt J."/>
            <person name="Misof B."/>
            <person name="Liedtke D."/>
            <person name="Thamm M."/>
            <person name="Scheiner R."/>
            <person name="Schmitt T."/>
            <person name="Niehuis O."/>
        </authorList>
    </citation>
    <scope>NUCLEOTIDE SEQUENCE</scope>
    <source>
        <strain evidence="1">GBR_01_08_01A</strain>
    </source>
</reference>